<keyword evidence="4" id="KW-1185">Reference proteome</keyword>
<keyword evidence="1" id="KW-0175">Coiled coil</keyword>
<dbReference type="AlphaFoldDB" id="A0A9X4S8J0"/>
<gene>
    <name evidence="3" type="ORF">H010_09581</name>
</gene>
<keyword evidence="2" id="KW-0472">Membrane</keyword>
<protein>
    <submittedName>
        <fullName evidence="3">Uncharacterized protein</fullName>
    </submittedName>
</protein>
<evidence type="ECO:0000256" key="2">
    <source>
        <dbReference type="SAM" id="Phobius"/>
    </source>
</evidence>
<evidence type="ECO:0000256" key="1">
    <source>
        <dbReference type="SAM" id="Coils"/>
    </source>
</evidence>
<dbReference type="OrthoDB" id="8564508at2"/>
<evidence type="ECO:0000313" key="3">
    <source>
        <dbReference type="EMBL" id="MDG5975500.1"/>
    </source>
</evidence>
<sequence>MAIPWLVALKVIPWGDVIEHAPKVLSAARKLLERQRAQTPAIPPAADVIEMPAGETPSLGELTNRLIVAQQQIHQQAQAQEQLTQTVAELAEQNARLVTAVEALRVRTRLLLWGFVALALALAWMAWA</sequence>
<name>A0A9X4S8J0_9BURK</name>
<proteinExistence type="predicted"/>
<keyword evidence="2" id="KW-1133">Transmembrane helix</keyword>
<accession>A0A9X4S8J0</accession>
<dbReference type="RefSeq" id="WP_068171013.1">
    <property type="nucleotide sequence ID" value="NZ_AOGK01000007.1"/>
</dbReference>
<feature type="transmembrane region" description="Helical" evidence="2">
    <location>
        <begin position="110"/>
        <end position="127"/>
    </location>
</feature>
<evidence type="ECO:0000313" key="4">
    <source>
        <dbReference type="Proteomes" id="UP001152876"/>
    </source>
</evidence>
<comment type="caution">
    <text evidence="3">The sequence shown here is derived from an EMBL/GenBank/DDBJ whole genome shotgun (WGS) entry which is preliminary data.</text>
</comment>
<keyword evidence="2" id="KW-0812">Transmembrane</keyword>
<dbReference type="Proteomes" id="UP001152876">
    <property type="component" value="Unassembled WGS sequence"/>
</dbReference>
<organism evidence="3 4">
    <name type="scientific">Hydrogenophaga taeniospiralis CCUG 15921</name>
    <dbReference type="NCBI Taxonomy" id="1281780"/>
    <lineage>
        <taxon>Bacteria</taxon>
        <taxon>Pseudomonadati</taxon>
        <taxon>Pseudomonadota</taxon>
        <taxon>Betaproteobacteria</taxon>
        <taxon>Burkholderiales</taxon>
        <taxon>Comamonadaceae</taxon>
        <taxon>Hydrogenophaga</taxon>
    </lineage>
</organism>
<dbReference type="EMBL" id="AOGK01000007">
    <property type="protein sequence ID" value="MDG5975500.1"/>
    <property type="molecule type" value="Genomic_DNA"/>
</dbReference>
<feature type="coiled-coil region" evidence="1">
    <location>
        <begin position="73"/>
        <end position="107"/>
    </location>
</feature>
<reference evidence="3" key="1">
    <citation type="submission" date="2013-01" db="EMBL/GenBank/DDBJ databases">
        <title>Genome draft of Hydrogenophaga taeniospiralis 2K1.</title>
        <authorList>
            <person name="Gomila M."/>
            <person name="Lalucat J."/>
        </authorList>
    </citation>
    <scope>NUCLEOTIDE SEQUENCE</scope>
    <source>
        <strain evidence="3">CCUG 15921</strain>
    </source>
</reference>